<reference evidence="10" key="1">
    <citation type="submission" date="2020-01" db="EMBL/GenBank/DDBJ databases">
        <authorList>
            <person name="Meier V. D."/>
            <person name="Meier V D."/>
        </authorList>
    </citation>
    <scope>NUCLEOTIDE SEQUENCE</scope>
    <source>
        <strain evidence="10">HLG_WM_MAG_10</strain>
    </source>
</reference>
<dbReference type="InterPro" id="IPR020061">
    <property type="entry name" value="Glu_tRNA_lig_a-bdl"/>
</dbReference>
<accession>A0A6S6UIQ0</accession>
<dbReference type="InterPro" id="IPR001412">
    <property type="entry name" value="aa-tRNA-synth_I_CS"/>
</dbReference>
<evidence type="ECO:0000259" key="9">
    <source>
        <dbReference type="Pfam" id="PF19269"/>
    </source>
</evidence>
<comment type="subcellular location">
    <subcellularLocation>
        <location evidence="7">Cytoplasm</location>
    </subcellularLocation>
</comment>
<dbReference type="Gene3D" id="1.10.10.350">
    <property type="match status" value="1"/>
</dbReference>
<dbReference type="InterPro" id="IPR020751">
    <property type="entry name" value="aa-tRNA-synth_I_codon-bd_sub2"/>
</dbReference>
<evidence type="ECO:0000256" key="5">
    <source>
        <dbReference type="ARBA" id="ARBA00022917"/>
    </source>
</evidence>
<evidence type="ECO:0000256" key="7">
    <source>
        <dbReference type="HAMAP-Rule" id="MF_00022"/>
    </source>
</evidence>
<dbReference type="GO" id="GO:0005524">
    <property type="term" value="F:ATP binding"/>
    <property type="evidence" value="ECO:0007669"/>
    <property type="project" value="UniProtKB-UniRule"/>
</dbReference>
<dbReference type="EC" id="6.1.1.17" evidence="7"/>
<dbReference type="InterPro" id="IPR008925">
    <property type="entry name" value="aa_tRNA-synth_I_cd-bd_sf"/>
</dbReference>
<sequence length="588" mass="66355">MRVRFAPSPTGALHIGGVRTALYNYLLAKKLGGTFILRIEDTDQTRYVEGAERYIIDALEWLGLEFDESPAKGGPYGPYRQSERKATGIYKKFAEQLIANGHGYYAYDTEAELKAARAAAEAEGTKFKYDAVTRLNMKNSLTLSKEACAALVADGAPEIVRVMIPGEGNVSFTDMVREGVTFNCADMDDKVMLKSDGMPTYHLANIVDDYHMKITHVIRGEEWLPSTPLHVLLYQFLGWGDAMPTFAHLPLILKPEPTAYLNKKTIQSFTERFTEDFLVKHETFAPKKEQVAKTIQPLLQDFKNVAERIRINEKKDSNLQKEVKNFLRSTMYGKLSKRDGDRLGMPVFPLDWTGKTASDSFKGFKEWGFLPEAVLNMLALLSWNDGTDKENFSIDEMIQAFEMERVSKSGARFSFVKAKSFNKQYLAQIENADLVDLVRSDLEEKGVQMPADTLNNIAGLLKMRISYVTDFYAQGHYFFHNLDLEAVAVQHQKNFQKKVLNKWNEPLSELLEKLLGVLAAVAPFEASNLEQTIEPLIEENKGEVLPIFRLGLSGEMGGPSVYEIMAIFGQEETLKRLTAFIAFCKSKL</sequence>
<comment type="function">
    <text evidence="7">Catalyzes the attachment of glutamate to tRNA(Glu) in a two-step reaction: glutamate is first activated by ATP to form Glu-AMP and then transferred to the acceptor end of tRNA(Glu).</text>
</comment>
<feature type="domain" description="Glutamyl/glutaminyl-tRNA synthetase class Ib catalytic" evidence="8">
    <location>
        <begin position="2"/>
        <end position="266"/>
    </location>
</feature>
<evidence type="ECO:0000256" key="1">
    <source>
        <dbReference type="ARBA" id="ARBA00007894"/>
    </source>
</evidence>
<proteinExistence type="inferred from homology"/>
<protein>
    <recommendedName>
        <fullName evidence="7">Glutamate--tRNA ligase</fullName>
        <ecNumber evidence="7">6.1.1.17</ecNumber>
    </recommendedName>
    <alternativeName>
        <fullName evidence="7">Glutamyl-tRNA synthetase</fullName>
        <shortName evidence="7">GluRS</shortName>
    </alternativeName>
</protein>
<dbReference type="InterPro" id="IPR045462">
    <property type="entry name" value="aa-tRNA-synth_I_cd-bd"/>
</dbReference>
<dbReference type="InterPro" id="IPR000924">
    <property type="entry name" value="Glu/Gln-tRNA-synth"/>
</dbReference>
<keyword evidence="6 7" id="KW-0030">Aminoacyl-tRNA synthetase</keyword>
<name>A0A6S6UIQ0_9BACT</name>
<feature type="binding site" evidence="7">
    <location>
        <position position="263"/>
    </location>
    <ligand>
        <name>ATP</name>
        <dbReference type="ChEBI" id="CHEBI:30616"/>
    </ligand>
</feature>
<dbReference type="NCBIfam" id="TIGR00464">
    <property type="entry name" value="gltX_bact"/>
    <property type="match status" value="1"/>
</dbReference>
<organism evidence="10">
    <name type="scientific">uncultured Aureispira sp</name>
    <dbReference type="NCBI Taxonomy" id="1331704"/>
    <lineage>
        <taxon>Bacteria</taxon>
        <taxon>Pseudomonadati</taxon>
        <taxon>Bacteroidota</taxon>
        <taxon>Saprospiria</taxon>
        <taxon>Saprospirales</taxon>
        <taxon>Saprospiraceae</taxon>
        <taxon>Aureispira</taxon>
        <taxon>environmental samples</taxon>
    </lineage>
</organism>
<evidence type="ECO:0000313" key="10">
    <source>
        <dbReference type="EMBL" id="CAA6829367.1"/>
    </source>
</evidence>
<dbReference type="GO" id="GO:0004818">
    <property type="term" value="F:glutamate-tRNA ligase activity"/>
    <property type="evidence" value="ECO:0007669"/>
    <property type="project" value="UniProtKB-UniRule"/>
</dbReference>
<comment type="subunit">
    <text evidence="7">Monomer.</text>
</comment>
<dbReference type="PROSITE" id="PS00178">
    <property type="entry name" value="AA_TRNA_LIGASE_I"/>
    <property type="match status" value="1"/>
</dbReference>
<dbReference type="InterPro" id="IPR033910">
    <property type="entry name" value="GluRS_core"/>
</dbReference>
<comment type="caution">
    <text evidence="7">Lacks conserved residue(s) required for the propagation of feature annotation.</text>
</comment>
<keyword evidence="4 7" id="KW-0067">ATP-binding</keyword>
<dbReference type="PRINTS" id="PR00987">
    <property type="entry name" value="TRNASYNTHGLU"/>
</dbReference>
<dbReference type="HAMAP" id="MF_00022">
    <property type="entry name" value="Glu_tRNA_synth_type1"/>
    <property type="match status" value="1"/>
</dbReference>
<dbReference type="InterPro" id="IPR049940">
    <property type="entry name" value="GluQ/Sye"/>
</dbReference>
<dbReference type="CDD" id="cd00808">
    <property type="entry name" value="GluRS_core"/>
    <property type="match status" value="1"/>
</dbReference>
<dbReference type="GO" id="GO:0000049">
    <property type="term" value="F:tRNA binding"/>
    <property type="evidence" value="ECO:0007669"/>
    <property type="project" value="InterPro"/>
</dbReference>
<dbReference type="GO" id="GO:0005829">
    <property type="term" value="C:cytosol"/>
    <property type="evidence" value="ECO:0007669"/>
    <property type="project" value="TreeGrafter"/>
</dbReference>
<feature type="short sequence motif" description="'HIGH' region" evidence="7">
    <location>
        <begin position="7"/>
        <end position="17"/>
    </location>
</feature>
<dbReference type="PANTHER" id="PTHR43311">
    <property type="entry name" value="GLUTAMATE--TRNA LIGASE"/>
    <property type="match status" value="1"/>
</dbReference>
<dbReference type="AlphaFoldDB" id="A0A6S6UIQ0"/>
<comment type="catalytic activity">
    <reaction evidence="7">
        <text>tRNA(Glu) + L-glutamate + ATP = L-glutamyl-tRNA(Glu) + AMP + diphosphate</text>
        <dbReference type="Rhea" id="RHEA:23540"/>
        <dbReference type="Rhea" id="RHEA-COMP:9663"/>
        <dbReference type="Rhea" id="RHEA-COMP:9680"/>
        <dbReference type="ChEBI" id="CHEBI:29985"/>
        <dbReference type="ChEBI" id="CHEBI:30616"/>
        <dbReference type="ChEBI" id="CHEBI:33019"/>
        <dbReference type="ChEBI" id="CHEBI:78442"/>
        <dbReference type="ChEBI" id="CHEBI:78520"/>
        <dbReference type="ChEBI" id="CHEBI:456215"/>
        <dbReference type="EC" id="6.1.1.17"/>
    </reaction>
</comment>
<dbReference type="PANTHER" id="PTHR43311:SF2">
    <property type="entry name" value="GLUTAMATE--TRNA LIGASE, MITOCHONDRIAL-RELATED"/>
    <property type="match status" value="1"/>
</dbReference>
<comment type="similarity">
    <text evidence="1 7">Belongs to the class-I aminoacyl-tRNA synthetase family. Glutamate--tRNA ligase type 1 subfamily.</text>
</comment>
<evidence type="ECO:0000259" key="8">
    <source>
        <dbReference type="Pfam" id="PF00749"/>
    </source>
</evidence>
<feature type="domain" description="Aminoacyl-tRNA synthetase class I anticodon-binding" evidence="9">
    <location>
        <begin position="451"/>
        <end position="581"/>
    </location>
</feature>
<gene>
    <name evidence="7" type="primary">gltX</name>
    <name evidence="10" type="ORF">HELGO_WM24324</name>
</gene>
<keyword evidence="3 7" id="KW-0547">Nucleotide-binding</keyword>
<evidence type="ECO:0000256" key="4">
    <source>
        <dbReference type="ARBA" id="ARBA00022840"/>
    </source>
</evidence>
<dbReference type="InterPro" id="IPR020058">
    <property type="entry name" value="Glu/Gln-tRNA-synth_Ib_cat-dom"/>
</dbReference>
<dbReference type="InterPro" id="IPR014729">
    <property type="entry name" value="Rossmann-like_a/b/a_fold"/>
</dbReference>
<dbReference type="GO" id="GO:0006424">
    <property type="term" value="P:glutamyl-tRNA aminoacylation"/>
    <property type="evidence" value="ECO:0007669"/>
    <property type="project" value="UniProtKB-UniRule"/>
</dbReference>
<dbReference type="SUPFAM" id="SSF52374">
    <property type="entry name" value="Nucleotidylyl transferase"/>
    <property type="match status" value="2"/>
</dbReference>
<dbReference type="Pfam" id="PF00749">
    <property type="entry name" value="tRNA-synt_1c"/>
    <property type="match status" value="1"/>
</dbReference>
<dbReference type="SUPFAM" id="SSF48163">
    <property type="entry name" value="An anticodon-binding domain of class I aminoacyl-tRNA synthetases"/>
    <property type="match status" value="1"/>
</dbReference>
<evidence type="ECO:0000256" key="3">
    <source>
        <dbReference type="ARBA" id="ARBA00022741"/>
    </source>
</evidence>
<evidence type="ECO:0000256" key="6">
    <source>
        <dbReference type="ARBA" id="ARBA00023146"/>
    </source>
</evidence>
<evidence type="ECO:0000256" key="2">
    <source>
        <dbReference type="ARBA" id="ARBA00022598"/>
    </source>
</evidence>
<dbReference type="Pfam" id="PF19269">
    <property type="entry name" value="Anticodon_2"/>
    <property type="match status" value="1"/>
</dbReference>
<keyword evidence="2 7" id="KW-0436">Ligase</keyword>
<dbReference type="Gene3D" id="1.10.1160.10">
    <property type="entry name" value="Glutamyl-trna Synthetase, Domain 2"/>
    <property type="match status" value="1"/>
</dbReference>
<keyword evidence="7" id="KW-0963">Cytoplasm</keyword>
<dbReference type="InterPro" id="IPR004527">
    <property type="entry name" value="Glu-tRNA-ligase_bac/mito"/>
</dbReference>
<dbReference type="GO" id="GO:0008270">
    <property type="term" value="F:zinc ion binding"/>
    <property type="evidence" value="ECO:0007669"/>
    <property type="project" value="InterPro"/>
</dbReference>
<dbReference type="EMBL" id="CACVAQ010000484">
    <property type="protein sequence ID" value="CAA6829367.1"/>
    <property type="molecule type" value="Genomic_DNA"/>
</dbReference>
<keyword evidence="5 7" id="KW-0648">Protein biosynthesis</keyword>
<dbReference type="Gene3D" id="3.40.50.620">
    <property type="entry name" value="HUPs"/>
    <property type="match status" value="1"/>
</dbReference>